<dbReference type="EMBL" id="QJKJ01016608">
    <property type="protein sequence ID" value="RDX60758.1"/>
    <property type="molecule type" value="Genomic_DNA"/>
</dbReference>
<name>A0A371E400_MUCPR</name>
<organism evidence="1 2">
    <name type="scientific">Mucuna pruriens</name>
    <name type="common">Velvet bean</name>
    <name type="synonym">Dolichos pruriens</name>
    <dbReference type="NCBI Taxonomy" id="157652"/>
    <lineage>
        <taxon>Eukaryota</taxon>
        <taxon>Viridiplantae</taxon>
        <taxon>Streptophyta</taxon>
        <taxon>Embryophyta</taxon>
        <taxon>Tracheophyta</taxon>
        <taxon>Spermatophyta</taxon>
        <taxon>Magnoliopsida</taxon>
        <taxon>eudicotyledons</taxon>
        <taxon>Gunneridae</taxon>
        <taxon>Pentapetalae</taxon>
        <taxon>rosids</taxon>
        <taxon>fabids</taxon>
        <taxon>Fabales</taxon>
        <taxon>Fabaceae</taxon>
        <taxon>Papilionoideae</taxon>
        <taxon>50 kb inversion clade</taxon>
        <taxon>NPAAA clade</taxon>
        <taxon>indigoferoid/millettioid clade</taxon>
        <taxon>Phaseoleae</taxon>
        <taxon>Mucuna</taxon>
    </lineage>
</organism>
<evidence type="ECO:0000313" key="2">
    <source>
        <dbReference type="Proteomes" id="UP000257109"/>
    </source>
</evidence>
<dbReference type="AlphaFoldDB" id="A0A371E400"/>
<evidence type="ECO:0000313" key="1">
    <source>
        <dbReference type="EMBL" id="RDX60758.1"/>
    </source>
</evidence>
<reference evidence="1" key="1">
    <citation type="submission" date="2018-05" db="EMBL/GenBank/DDBJ databases">
        <title>Draft genome of Mucuna pruriens seed.</title>
        <authorList>
            <person name="Nnadi N.E."/>
            <person name="Vos R."/>
            <person name="Hasami M.H."/>
            <person name="Devisetty U.K."/>
            <person name="Aguiy J.C."/>
        </authorList>
    </citation>
    <scope>NUCLEOTIDE SEQUENCE [LARGE SCALE GENOMIC DNA]</scope>
    <source>
        <strain evidence="1">JCA_2017</strain>
    </source>
</reference>
<comment type="caution">
    <text evidence="1">The sequence shown here is derived from an EMBL/GenBank/DDBJ whole genome shotgun (WGS) entry which is preliminary data.</text>
</comment>
<dbReference type="Proteomes" id="UP000257109">
    <property type="component" value="Unassembled WGS sequence"/>
</dbReference>
<keyword evidence="2" id="KW-1185">Reference proteome</keyword>
<sequence length="144" mass="15982">MSKRLALEAIEAGTRSSGIAHGKSVIFALDIPMGEGSIWIKLRKIVTCGVLGPLALLRSLDLGSQDPCQTNKVLVQQTLDEPRLEDRRVKQLRGKENMLVKTSGEAHWGIRDLELAVAPFIERVMRLSRLNVIAGVDEQERENI</sequence>
<proteinExistence type="predicted"/>
<feature type="non-terminal residue" evidence="1">
    <location>
        <position position="1"/>
    </location>
</feature>
<accession>A0A371E400</accession>
<gene>
    <name evidence="1" type="ORF">CR513_61078</name>
</gene>
<protein>
    <submittedName>
        <fullName evidence="1">Uncharacterized protein</fullName>
    </submittedName>
</protein>